<protein>
    <submittedName>
        <fullName evidence="2">Dabb family protein</fullName>
    </submittedName>
</protein>
<name>A0A9D1LBC0_9FIRM</name>
<evidence type="ECO:0000259" key="1">
    <source>
        <dbReference type="PROSITE" id="PS51502"/>
    </source>
</evidence>
<dbReference type="Pfam" id="PF07876">
    <property type="entry name" value="Dabb"/>
    <property type="match status" value="1"/>
</dbReference>
<proteinExistence type="predicted"/>
<dbReference type="SUPFAM" id="SSF54909">
    <property type="entry name" value="Dimeric alpha+beta barrel"/>
    <property type="match status" value="1"/>
</dbReference>
<dbReference type="Gene3D" id="3.30.70.100">
    <property type="match status" value="1"/>
</dbReference>
<sequence>MIRHIVLFKIKDEYKSEIPQLVQNFYGMKGRIEGLIDLEAGADILGSERSYDLGLVTLFENREAFDAYQTHPVHLPVKKRMHEVRLGSVACDFEV</sequence>
<comment type="caution">
    <text evidence="2">The sequence shown here is derived from an EMBL/GenBank/DDBJ whole genome shotgun (WGS) entry which is preliminary data.</text>
</comment>
<dbReference type="SMART" id="SM00886">
    <property type="entry name" value="Dabb"/>
    <property type="match status" value="1"/>
</dbReference>
<dbReference type="EMBL" id="DVMU01000059">
    <property type="protein sequence ID" value="HIU33444.1"/>
    <property type="molecule type" value="Genomic_DNA"/>
</dbReference>
<reference evidence="2" key="2">
    <citation type="journal article" date="2021" name="PeerJ">
        <title>Extensive microbial diversity within the chicken gut microbiome revealed by metagenomics and culture.</title>
        <authorList>
            <person name="Gilroy R."/>
            <person name="Ravi A."/>
            <person name="Getino M."/>
            <person name="Pursley I."/>
            <person name="Horton D.L."/>
            <person name="Alikhan N.F."/>
            <person name="Baker D."/>
            <person name="Gharbi K."/>
            <person name="Hall N."/>
            <person name="Watson M."/>
            <person name="Adriaenssens E.M."/>
            <person name="Foster-Nyarko E."/>
            <person name="Jarju S."/>
            <person name="Secka A."/>
            <person name="Antonio M."/>
            <person name="Oren A."/>
            <person name="Chaudhuri R.R."/>
            <person name="La Ragione R."/>
            <person name="Hildebrand F."/>
            <person name="Pallen M.J."/>
        </authorList>
    </citation>
    <scope>NUCLEOTIDE SEQUENCE</scope>
    <source>
        <strain evidence="2">ChiHcec3-11533</strain>
    </source>
</reference>
<organism evidence="2 3">
    <name type="scientific">Candidatus Pullichristensenella excrementigallinarum</name>
    <dbReference type="NCBI Taxonomy" id="2840907"/>
    <lineage>
        <taxon>Bacteria</taxon>
        <taxon>Bacillati</taxon>
        <taxon>Bacillota</taxon>
        <taxon>Clostridia</taxon>
        <taxon>Candidatus Pullichristensenella</taxon>
    </lineage>
</organism>
<dbReference type="Proteomes" id="UP000824072">
    <property type="component" value="Unassembled WGS sequence"/>
</dbReference>
<dbReference type="InterPro" id="IPR013097">
    <property type="entry name" value="Dabb"/>
</dbReference>
<evidence type="ECO:0000313" key="3">
    <source>
        <dbReference type="Proteomes" id="UP000824072"/>
    </source>
</evidence>
<gene>
    <name evidence="2" type="ORF">IAB02_02650</name>
</gene>
<evidence type="ECO:0000313" key="2">
    <source>
        <dbReference type="EMBL" id="HIU33444.1"/>
    </source>
</evidence>
<dbReference type="PANTHER" id="PTHR37832">
    <property type="entry name" value="BLL2683 PROTEIN"/>
    <property type="match status" value="1"/>
</dbReference>
<dbReference type="AlphaFoldDB" id="A0A9D1LBC0"/>
<dbReference type="PROSITE" id="PS51502">
    <property type="entry name" value="S_R_A_B_BARREL"/>
    <property type="match status" value="1"/>
</dbReference>
<accession>A0A9D1LBC0</accession>
<dbReference type="PANTHER" id="PTHR37832:SF1">
    <property type="entry name" value="STRESS-RESPONSE A_B BARREL DOMAIN-CONTAINING PROTEIN"/>
    <property type="match status" value="1"/>
</dbReference>
<feature type="domain" description="Stress-response A/B barrel" evidence="1">
    <location>
        <begin position="2"/>
        <end position="93"/>
    </location>
</feature>
<dbReference type="InterPro" id="IPR011008">
    <property type="entry name" value="Dimeric_a/b-barrel"/>
</dbReference>
<reference evidence="2" key="1">
    <citation type="submission" date="2020-10" db="EMBL/GenBank/DDBJ databases">
        <authorList>
            <person name="Gilroy R."/>
        </authorList>
    </citation>
    <scope>NUCLEOTIDE SEQUENCE</scope>
    <source>
        <strain evidence="2">ChiHcec3-11533</strain>
    </source>
</reference>